<organism evidence="2 3">
    <name type="scientific">Actinacidiphila rubida</name>
    <dbReference type="NCBI Taxonomy" id="310780"/>
    <lineage>
        <taxon>Bacteria</taxon>
        <taxon>Bacillati</taxon>
        <taxon>Actinomycetota</taxon>
        <taxon>Actinomycetes</taxon>
        <taxon>Kitasatosporales</taxon>
        <taxon>Streptomycetaceae</taxon>
        <taxon>Actinacidiphila</taxon>
    </lineage>
</organism>
<dbReference type="AlphaFoldDB" id="A0A1H8L8R3"/>
<reference evidence="2 3" key="1">
    <citation type="submission" date="2016-10" db="EMBL/GenBank/DDBJ databases">
        <authorList>
            <person name="de Groot N.N."/>
        </authorList>
    </citation>
    <scope>NUCLEOTIDE SEQUENCE [LARGE SCALE GENOMIC DNA]</scope>
    <source>
        <strain evidence="2 3">CGMCC 4.2026</strain>
    </source>
</reference>
<feature type="region of interest" description="Disordered" evidence="1">
    <location>
        <begin position="75"/>
        <end position="109"/>
    </location>
</feature>
<name>A0A1H8L8R3_9ACTN</name>
<dbReference type="Proteomes" id="UP000181951">
    <property type="component" value="Unassembled WGS sequence"/>
</dbReference>
<protein>
    <submittedName>
        <fullName evidence="2">Uncharacterized protein</fullName>
    </submittedName>
</protein>
<evidence type="ECO:0000256" key="1">
    <source>
        <dbReference type="SAM" id="MobiDB-lite"/>
    </source>
</evidence>
<keyword evidence="3" id="KW-1185">Reference proteome</keyword>
<evidence type="ECO:0000313" key="2">
    <source>
        <dbReference type="EMBL" id="SEO01570.1"/>
    </source>
</evidence>
<feature type="compositionally biased region" description="Low complexity" evidence="1">
    <location>
        <begin position="75"/>
        <end position="103"/>
    </location>
</feature>
<dbReference type="EMBL" id="FODD01000015">
    <property type="protein sequence ID" value="SEO01570.1"/>
    <property type="molecule type" value="Genomic_DNA"/>
</dbReference>
<accession>A0A1H8L8R3</accession>
<dbReference type="STRING" id="310780.SAMN05216267_1015105"/>
<proteinExistence type="predicted"/>
<evidence type="ECO:0000313" key="3">
    <source>
        <dbReference type="Proteomes" id="UP000181951"/>
    </source>
</evidence>
<sequence length="143" mass="14716">MFGLVTQRAIREQAEKAFGPQRESLGNIAGHASDAVQNDAVPRQGAMPHVGARVGYGPITEAIATHGVRRTQVYPAQATAPNPQPQASLTTTTTGQASASSISNNGGTAQVQHLDYRTSTGVVPTAVPVPAQPPFHTAPISGA</sequence>
<gene>
    <name evidence="2" type="ORF">SAMN05216267_1015105</name>
</gene>